<proteinExistence type="predicted"/>
<dbReference type="EMBL" id="CP037920">
    <property type="protein sequence ID" value="QDT95887.1"/>
    <property type="molecule type" value="Genomic_DNA"/>
</dbReference>
<dbReference type="Gene3D" id="1.10.10.60">
    <property type="entry name" value="Homeodomain-like"/>
    <property type="match status" value="1"/>
</dbReference>
<evidence type="ECO:0000256" key="2">
    <source>
        <dbReference type="ARBA" id="ARBA00023125"/>
    </source>
</evidence>
<evidence type="ECO:0000313" key="6">
    <source>
        <dbReference type="EMBL" id="QDT95887.1"/>
    </source>
</evidence>
<gene>
    <name evidence="6" type="primary">comR_1</name>
    <name evidence="6" type="ORF">V144x_13360</name>
</gene>
<feature type="DNA-binding region" description="H-T-H motif" evidence="4">
    <location>
        <begin position="29"/>
        <end position="48"/>
    </location>
</feature>
<dbReference type="SUPFAM" id="SSF46689">
    <property type="entry name" value="Homeodomain-like"/>
    <property type="match status" value="1"/>
</dbReference>
<dbReference type="PROSITE" id="PS50977">
    <property type="entry name" value="HTH_TETR_2"/>
    <property type="match status" value="1"/>
</dbReference>
<name>A0A517VSB1_9PLAN</name>
<accession>A0A517VSB1</accession>
<dbReference type="Proteomes" id="UP000318704">
    <property type="component" value="Chromosome"/>
</dbReference>
<dbReference type="InterPro" id="IPR036271">
    <property type="entry name" value="Tet_transcr_reg_TetR-rel_C_sf"/>
</dbReference>
<dbReference type="Pfam" id="PF00440">
    <property type="entry name" value="TetR_N"/>
    <property type="match status" value="1"/>
</dbReference>
<protein>
    <submittedName>
        <fullName evidence="6">HTH-type transcriptional repressor ComR</fullName>
    </submittedName>
</protein>
<dbReference type="Gene3D" id="1.10.357.10">
    <property type="entry name" value="Tetracycline Repressor, domain 2"/>
    <property type="match status" value="1"/>
</dbReference>
<dbReference type="PANTHER" id="PTHR47506:SF1">
    <property type="entry name" value="HTH-TYPE TRANSCRIPTIONAL REGULATOR YJDC"/>
    <property type="match status" value="1"/>
</dbReference>
<evidence type="ECO:0000256" key="1">
    <source>
        <dbReference type="ARBA" id="ARBA00023015"/>
    </source>
</evidence>
<feature type="domain" description="HTH tetR-type" evidence="5">
    <location>
        <begin position="6"/>
        <end position="66"/>
    </location>
</feature>
<evidence type="ECO:0000256" key="3">
    <source>
        <dbReference type="ARBA" id="ARBA00023163"/>
    </source>
</evidence>
<keyword evidence="3" id="KW-0804">Transcription</keyword>
<dbReference type="AlphaFoldDB" id="A0A517VSB1"/>
<keyword evidence="2 4" id="KW-0238">DNA-binding</keyword>
<dbReference type="RefSeq" id="WP_144983096.1">
    <property type="nucleotide sequence ID" value="NZ_CP037920.1"/>
</dbReference>
<keyword evidence="1" id="KW-0805">Transcription regulation</keyword>
<evidence type="ECO:0000259" key="5">
    <source>
        <dbReference type="PROSITE" id="PS50977"/>
    </source>
</evidence>
<dbReference type="GO" id="GO:0003677">
    <property type="term" value="F:DNA binding"/>
    <property type="evidence" value="ECO:0007669"/>
    <property type="project" value="UniProtKB-UniRule"/>
</dbReference>
<dbReference type="InterPro" id="IPR011075">
    <property type="entry name" value="TetR_C"/>
</dbReference>
<evidence type="ECO:0000256" key="4">
    <source>
        <dbReference type="PROSITE-ProRule" id="PRU00335"/>
    </source>
</evidence>
<dbReference type="InterPro" id="IPR001647">
    <property type="entry name" value="HTH_TetR"/>
</dbReference>
<evidence type="ECO:0000313" key="7">
    <source>
        <dbReference type="Proteomes" id="UP000318704"/>
    </source>
</evidence>
<dbReference type="InterPro" id="IPR009057">
    <property type="entry name" value="Homeodomain-like_sf"/>
</dbReference>
<organism evidence="6 7">
    <name type="scientific">Gimesia aquarii</name>
    <dbReference type="NCBI Taxonomy" id="2527964"/>
    <lineage>
        <taxon>Bacteria</taxon>
        <taxon>Pseudomonadati</taxon>
        <taxon>Planctomycetota</taxon>
        <taxon>Planctomycetia</taxon>
        <taxon>Planctomycetales</taxon>
        <taxon>Planctomycetaceae</taxon>
        <taxon>Gimesia</taxon>
    </lineage>
</organism>
<dbReference type="Pfam" id="PF16925">
    <property type="entry name" value="TetR_C_13"/>
    <property type="match status" value="1"/>
</dbReference>
<reference evidence="6 7" key="1">
    <citation type="submission" date="2019-03" db="EMBL/GenBank/DDBJ databases">
        <title>Deep-cultivation of Planctomycetes and their phenomic and genomic characterization uncovers novel biology.</title>
        <authorList>
            <person name="Wiegand S."/>
            <person name="Jogler M."/>
            <person name="Boedeker C."/>
            <person name="Pinto D."/>
            <person name="Vollmers J."/>
            <person name="Rivas-Marin E."/>
            <person name="Kohn T."/>
            <person name="Peeters S.H."/>
            <person name="Heuer A."/>
            <person name="Rast P."/>
            <person name="Oberbeckmann S."/>
            <person name="Bunk B."/>
            <person name="Jeske O."/>
            <person name="Meyerdierks A."/>
            <person name="Storesund J.E."/>
            <person name="Kallscheuer N."/>
            <person name="Luecker S."/>
            <person name="Lage O.M."/>
            <person name="Pohl T."/>
            <person name="Merkel B.J."/>
            <person name="Hornburger P."/>
            <person name="Mueller R.-W."/>
            <person name="Bruemmer F."/>
            <person name="Labrenz M."/>
            <person name="Spormann A.M."/>
            <person name="Op den Camp H."/>
            <person name="Overmann J."/>
            <person name="Amann R."/>
            <person name="Jetten M.S.M."/>
            <person name="Mascher T."/>
            <person name="Medema M.H."/>
            <person name="Devos D.P."/>
            <person name="Kaster A.-K."/>
            <person name="Ovreas L."/>
            <person name="Rohde M."/>
            <person name="Galperin M.Y."/>
            <person name="Jogler C."/>
        </authorList>
    </citation>
    <scope>NUCLEOTIDE SEQUENCE [LARGE SCALE GENOMIC DNA]</scope>
    <source>
        <strain evidence="6 7">V144</strain>
    </source>
</reference>
<dbReference type="KEGG" id="gaw:V144x_13360"/>
<sequence>MPWEKSFDESDVIESVMDVFWNKGYEATSISDLTEATGLKRGSLYNAFGDGKQELFFLSLQKYDQEQRAVFLKQLEAIESPMIAFNTLFDSLVQQAMADTEKKGCLLVNTALNITHYSEAVRTLVTQGMDEFASFFERLIKRGQNAGQIPETVQPRPTAKTLLTLVVGIRVMSRGVLSKAALKQVSQQAKSLIS</sequence>
<dbReference type="SUPFAM" id="SSF48498">
    <property type="entry name" value="Tetracyclin repressor-like, C-terminal domain"/>
    <property type="match status" value="1"/>
</dbReference>
<dbReference type="PANTHER" id="PTHR47506">
    <property type="entry name" value="TRANSCRIPTIONAL REGULATORY PROTEIN"/>
    <property type="match status" value="1"/>
</dbReference>